<dbReference type="InterPro" id="IPR027022">
    <property type="entry name" value="ABC_permease_BceB-typ"/>
</dbReference>
<dbReference type="GO" id="GO:0005886">
    <property type="term" value="C:plasma membrane"/>
    <property type="evidence" value="ECO:0007669"/>
    <property type="project" value="UniProtKB-SubCell"/>
</dbReference>
<feature type="transmembrane region" description="Helical" evidence="6">
    <location>
        <begin position="147"/>
        <end position="168"/>
    </location>
</feature>
<feature type="transmembrane region" description="Helical" evidence="6">
    <location>
        <begin position="579"/>
        <end position="605"/>
    </location>
</feature>
<evidence type="ECO:0000256" key="6">
    <source>
        <dbReference type="PIRNR" id="PIRNR018968"/>
    </source>
</evidence>
<evidence type="ECO:0000256" key="1">
    <source>
        <dbReference type="ARBA" id="ARBA00004651"/>
    </source>
</evidence>
<dbReference type="GO" id="GO:0055085">
    <property type="term" value="P:transmembrane transport"/>
    <property type="evidence" value="ECO:0007669"/>
    <property type="project" value="UniProtKB-UniRule"/>
</dbReference>
<evidence type="ECO:0000313" key="9">
    <source>
        <dbReference type="Proteomes" id="UP000224203"/>
    </source>
</evidence>
<feature type="transmembrane region" description="Helical" evidence="6">
    <location>
        <begin position="52"/>
        <end position="75"/>
    </location>
</feature>
<dbReference type="InterPro" id="IPR003838">
    <property type="entry name" value="ABC3_permease_C"/>
</dbReference>
<dbReference type="Pfam" id="PF02687">
    <property type="entry name" value="FtsX"/>
    <property type="match status" value="1"/>
</dbReference>
<dbReference type="PANTHER" id="PTHR46795">
    <property type="entry name" value="ABC TRANSPORTER PERMEASE-RELATED-RELATED"/>
    <property type="match status" value="1"/>
</dbReference>
<dbReference type="EMBL" id="NULI01000327">
    <property type="protein sequence ID" value="PGS62714.1"/>
    <property type="molecule type" value="Genomic_DNA"/>
</dbReference>
<keyword evidence="3 6" id="KW-0812">Transmembrane</keyword>
<keyword evidence="4 6" id="KW-1133">Transmembrane helix</keyword>
<keyword evidence="6" id="KW-0813">Transport</keyword>
<comment type="subcellular location">
    <subcellularLocation>
        <location evidence="1 6">Cell membrane</location>
        <topology evidence="1 6">Multi-pass membrane protein</topology>
    </subcellularLocation>
</comment>
<reference evidence="8 9" key="1">
    <citation type="submission" date="2017-09" db="EMBL/GenBank/DDBJ databases">
        <title>Large-scale bioinformatics analysis of Bacillus genomes uncovers conserved roles of natural products in bacterial physiology.</title>
        <authorList>
            <consortium name="Agbiome Team Llc"/>
            <person name="Bleich R.M."/>
            <person name="Grubbs K.J."/>
            <person name="Santa Maria K.C."/>
            <person name="Allen S.E."/>
            <person name="Farag S."/>
            <person name="Shank E.A."/>
            <person name="Bowers A."/>
        </authorList>
    </citation>
    <scope>NUCLEOTIDE SEQUENCE [LARGE SCALE GENOMIC DNA]</scope>
    <source>
        <strain evidence="8 9">AFS041711</strain>
    </source>
</reference>
<evidence type="ECO:0000256" key="4">
    <source>
        <dbReference type="ARBA" id="ARBA00022989"/>
    </source>
</evidence>
<dbReference type="RefSeq" id="WP_098783838.1">
    <property type="nucleotide sequence ID" value="NZ_NULI01000327.1"/>
</dbReference>
<feature type="transmembrane region" description="Helical" evidence="6">
    <location>
        <begin position="527"/>
        <end position="549"/>
    </location>
</feature>
<feature type="transmembrane region" description="Helical" evidence="6">
    <location>
        <begin position="617"/>
        <end position="639"/>
    </location>
</feature>
<comment type="caution">
    <text evidence="8">The sequence shown here is derived from an EMBL/GenBank/DDBJ whole genome shotgun (WGS) entry which is preliminary data.</text>
</comment>
<dbReference type="InterPro" id="IPR052536">
    <property type="entry name" value="ABC-4_Integral_Memb_Prot"/>
</dbReference>
<evidence type="ECO:0000256" key="5">
    <source>
        <dbReference type="ARBA" id="ARBA00023136"/>
    </source>
</evidence>
<feature type="transmembrane region" description="Helical" evidence="6">
    <location>
        <begin position="290"/>
        <end position="313"/>
    </location>
</feature>
<comment type="similarity">
    <text evidence="6">Belongs to the ABC-4 integral membrane protein family.</text>
</comment>
<accession>A0A9X7GSL0</accession>
<feature type="transmembrane region" description="Helical" evidence="6">
    <location>
        <begin position="200"/>
        <end position="219"/>
    </location>
</feature>
<keyword evidence="5 6" id="KW-0472">Membrane</keyword>
<organism evidence="8 9">
    <name type="scientific">Bacillus cereus</name>
    <dbReference type="NCBI Taxonomy" id="1396"/>
    <lineage>
        <taxon>Bacteria</taxon>
        <taxon>Bacillati</taxon>
        <taxon>Bacillota</taxon>
        <taxon>Bacilli</taxon>
        <taxon>Bacillales</taxon>
        <taxon>Bacillaceae</taxon>
        <taxon>Bacillus</taxon>
        <taxon>Bacillus cereus group</taxon>
    </lineage>
</organism>
<evidence type="ECO:0000259" key="7">
    <source>
        <dbReference type="Pfam" id="PF02687"/>
    </source>
</evidence>
<protein>
    <recommendedName>
        <fullName evidence="7">ABC3 transporter permease C-terminal domain-containing protein</fullName>
    </recommendedName>
</protein>
<sequence length="648" mass="73295">MTLFEIAIRNMKRNFKQYLLYFASLTVSIIIFYTFLSLRYEPHIATLVQQSFGFNCILIGGTLLLIIFVSVFILYSSNFFVHTRKKEIGLYSLLGLQKRQIGRMIFLESLLMGMMTLLIGIVGGVLLSAVFQKILFLFAGIEGTYTLLFPSEALISTLVTFFILLGITSFNSYRTVYRFGLLELFKAAEKQEQAPKSSPFLSIIGIACLILSYILVLIPKTPTVPWYKISTPPLVIIIITCMGIGTYLFIRCFLPTWLQRLKKNKPFYYKGSNIISVSHVIFRLSTQINIMTIIAFLIAGTITIIGFTTSVLYSGSLRTPDKDISSINYRVEGSTEKTDQLVNQLFLQTAGMDSIVNEKRIEKIQVKLVPGTSPSLFNDSSKEDSQNFTLISVTDYNDWMEILNKKSEAIKEIPENYIIPVTERVSTKKGQSLTNKTVSLQVGNETFPVTIEQVKEHAHAPTSNLIVVNDTTFNQMKKKTTRTFESLYQIKGDTPELAGEFIKLQIKFPYANFYANLDRSGELMNGVFLFVGIFMGLTFIAATGSMIYFKQVTEAYNDRNQFALLQKIGMERATIIKSIASQIFVIFSIPLLLGVSHALVVLVPYYNRVEIGIPWPVLYTVLSYIIMYVSYYTLTVHVYSKIAIPKGK</sequence>
<dbReference type="Proteomes" id="UP000224203">
    <property type="component" value="Unassembled WGS sequence"/>
</dbReference>
<dbReference type="PIRSF" id="PIRSF018968">
    <property type="entry name" value="ABC_permease_BceB"/>
    <property type="match status" value="1"/>
</dbReference>
<dbReference type="PANTHER" id="PTHR46795:SF3">
    <property type="entry name" value="ABC TRANSPORTER PERMEASE"/>
    <property type="match status" value="1"/>
</dbReference>
<feature type="transmembrane region" description="Helical" evidence="6">
    <location>
        <begin position="105"/>
        <end position="127"/>
    </location>
</feature>
<feature type="domain" description="ABC3 transporter permease C-terminal" evidence="7">
    <location>
        <begin position="63"/>
        <end position="170"/>
    </location>
</feature>
<evidence type="ECO:0000256" key="3">
    <source>
        <dbReference type="ARBA" id="ARBA00022692"/>
    </source>
</evidence>
<feature type="transmembrane region" description="Helical" evidence="6">
    <location>
        <begin position="234"/>
        <end position="254"/>
    </location>
</feature>
<keyword evidence="2 6" id="KW-1003">Cell membrane</keyword>
<feature type="transmembrane region" description="Helical" evidence="6">
    <location>
        <begin position="18"/>
        <end position="40"/>
    </location>
</feature>
<evidence type="ECO:0000256" key="2">
    <source>
        <dbReference type="ARBA" id="ARBA00022475"/>
    </source>
</evidence>
<evidence type="ECO:0000313" key="8">
    <source>
        <dbReference type="EMBL" id="PGS62714.1"/>
    </source>
</evidence>
<proteinExistence type="inferred from homology"/>
<gene>
    <name evidence="8" type="ORF">COC69_32035</name>
</gene>
<name>A0A9X7GSL0_BACCE</name>
<dbReference type="AlphaFoldDB" id="A0A9X7GSL0"/>